<feature type="domain" description="DUF3597" evidence="1">
    <location>
        <begin position="3"/>
        <end position="134"/>
    </location>
</feature>
<gene>
    <name evidence="2" type="ORF">BLTE_01100</name>
</gene>
<dbReference type="InterPro" id="IPR022016">
    <property type="entry name" value="DUF3597"/>
</dbReference>
<dbReference type="KEGG" id="blag:BLTE_01100"/>
<accession>A0A348FVU2</accession>
<dbReference type="AlphaFoldDB" id="A0A348FVU2"/>
<reference evidence="2 3" key="1">
    <citation type="submission" date="2018-08" db="EMBL/GenBank/DDBJ databases">
        <title>Complete genome sequencing of Blastochloris tepida GI.</title>
        <authorList>
            <person name="Tsukatani Y."/>
            <person name="Mori H."/>
        </authorList>
    </citation>
    <scope>NUCLEOTIDE SEQUENCE [LARGE SCALE GENOMIC DNA]</scope>
    <source>
        <strain evidence="2 3">GI</strain>
    </source>
</reference>
<dbReference type="RefSeq" id="WP_126396629.1">
    <property type="nucleotide sequence ID" value="NZ_AP018907.1"/>
</dbReference>
<proteinExistence type="predicted"/>
<keyword evidence="3" id="KW-1185">Reference proteome</keyword>
<dbReference type="OrthoDB" id="9812045at2"/>
<protein>
    <recommendedName>
        <fullName evidence="1">DUF3597 domain-containing protein</fullName>
    </recommendedName>
</protein>
<dbReference type="SUPFAM" id="SSF158634">
    <property type="entry name" value="RPA2825-like"/>
    <property type="match status" value="1"/>
</dbReference>
<sequence length="139" mass="14558">MSIFSTILAKITGTSTAEAAQASATVRPTTVTAATATPASAEATPAAPAAHPGQGVDVAAVLDALEAKSKERLDWRHSIVDLMKLLNIDSSKSARNELARELHFDGDTDNSAQMNVWLHKQVMAKLAANGGKLPPELLT</sequence>
<evidence type="ECO:0000259" key="1">
    <source>
        <dbReference type="Pfam" id="PF12200"/>
    </source>
</evidence>
<dbReference type="EMBL" id="AP018907">
    <property type="protein sequence ID" value="BBF91425.1"/>
    <property type="molecule type" value="Genomic_DNA"/>
</dbReference>
<name>A0A348FVU2_9HYPH</name>
<evidence type="ECO:0000313" key="3">
    <source>
        <dbReference type="Proteomes" id="UP000266934"/>
    </source>
</evidence>
<dbReference type="Pfam" id="PF12200">
    <property type="entry name" value="DUF3597"/>
    <property type="match status" value="1"/>
</dbReference>
<dbReference type="Proteomes" id="UP000266934">
    <property type="component" value="Chromosome"/>
</dbReference>
<organism evidence="2 3">
    <name type="scientific">Blastochloris tepida</name>
    <dbReference type="NCBI Taxonomy" id="2233851"/>
    <lineage>
        <taxon>Bacteria</taxon>
        <taxon>Pseudomonadati</taxon>
        <taxon>Pseudomonadota</taxon>
        <taxon>Alphaproteobacteria</taxon>
        <taxon>Hyphomicrobiales</taxon>
        <taxon>Blastochloridaceae</taxon>
        <taxon>Blastochloris</taxon>
    </lineage>
</organism>
<evidence type="ECO:0000313" key="2">
    <source>
        <dbReference type="EMBL" id="BBF91425.1"/>
    </source>
</evidence>